<gene>
    <name evidence="1" type="ORF">CPJCM30710_24200</name>
</gene>
<dbReference type="PANTHER" id="PTHR35276:SF1">
    <property type="entry name" value="TRNA (MNM(5)S(2)U34)-METHYLTRANSFERASE, CHLOROPLASTIC"/>
    <property type="match status" value="1"/>
</dbReference>
<dbReference type="Gene3D" id="3.40.50.150">
    <property type="entry name" value="Vaccinia Virus protein VP39"/>
    <property type="match status" value="1"/>
</dbReference>
<dbReference type="Proteomes" id="UP000679179">
    <property type="component" value="Unassembled WGS sequence"/>
</dbReference>
<name>A0A919S0S1_9CLOT</name>
<dbReference type="Pfam" id="PF06962">
    <property type="entry name" value="rRNA_methylase"/>
    <property type="match status" value="1"/>
</dbReference>
<proteinExistence type="predicted"/>
<dbReference type="AlphaFoldDB" id="A0A919S0S1"/>
<sequence length="180" mass="20415">MFKYVSDVSTISHHLIDSFVYNKDIAIDATLGNGYDADFLSVKFNKVYAFDIQKCAIDNYESKCKPNVKVIYDSHESFEKYIPEEVDCIMYNLGFLPGNNKEITTKAETTVNSLKTAIKILRKGGIITIALYSGHEEGKKELAEVLDYVKVLPKNEFAVLYHQFLNRQSTAPSLVVIEKK</sequence>
<dbReference type="RefSeq" id="WP_212904439.1">
    <property type="nucleotide sequence ID" value="NZ_BOPZ01000021.1"/>
</dbReference>
<evidence type="ECO:0000313" key="1">
    <source>
        <dbReference type="EMBL" id="GIM29754.1"/>
    </source>
</evidence>
<dbReference type="GO" id="GO:0008168">
    <property type="term" value="F:methyltransferase activity"/>
    <property type="evidence" value="ECO:0007669"/>
    <property type="project" value="UniProtKB-KW"/>
</dbReference>
<keyword evidence="1" id="KW-0489">Methyltransferase</keyword>
<dbReference type="EMBL" id="BOPZ01000021">
    <property type="protein sequence ID" value="GIM29754.1"/>
    <property type="molecule type" value="Genomic_DNA"/>
</dbReference>
<organism evidence="1 2">
    <name type="scientific">Clostridium polyendosporum</name>
    <dbReference type="NCBI Taxonomy" id="69208"/>
    <lineage>
        <taxon>Bacteria</taxon>
        <taxon>Bacillati</taxon>
        <taxon>Bacillota</taxon>
        <taxon>Clostridia</taxon>
        <taxon>Eubacteriales</taxon>
        <taxon>Clostridiaceae</taxon>
        <taxon>Clostridium</taxon>
    </lineage>
</organism>
<dbReference type="GO" id="GO:0032259">
    <property type="term" value="P:methylation"/>
    <property type="evidence" value="ECO:0007669"/>
    <property type="project" value="UniProtKB-KW"/>
</dbReference>
<dbReference type="InterPro" id="IPR029063">
    <property type="entry name" value="SAM-dependent_MTases_sf"/>
</dbReference>
<keyword evidence="2" id="KW-1185">Reference proteome</keyword>
<dbReference type="InterPro" id="IPR010719">
    <property type="entry name" value="MnmM_MeTrfase"/>
</dbReference>
<protein>
    <submittedName>
        <fullName evidence="1">rRNA methyltransferase</fullName>
    </submittedName>
</protein>
<dbReference type="SUPFAM" id="SSF53335">
    <property type="entry name" value="S-adenosyl-L-methionine-dependent methyltransferases"/>
    <property type="match status" value="1"/>
</dbReference>
<accession>A0A919S0S1</accession>
<reference evidence="1" key="1">
    <citation type="submission" date="2021-03" db="EMBL/GenBank/DDBJ databases">
        <title>Taxonomic study of Clostridium polyendosporum from meadow-gley soil under rice.</title>
        <authorList>
            <person name="Kobayashi H."/>
            <person name="Tanizawa Y."/>
            <person name="Yagura M."/>
        </authorList>
    </citation>
    <scope>NUCLEOTIDE SEQUENCE</scope>
    <source>
        <strain evidence="1">JCM 30710</strain>
    </source>
</reference>
<dbReference type="PANTHER" id="PTHR35276">
    <property type="entry name" value="S-ADENOSYL-L-METHIONINE-DEPENDENT METHYLTRANSFERASES SUPERFAMILY PROTEIN"/>
    <property type="match status" value="1"/>
</dbReference>
<comment type="caution">
    <text evidence="1">The sequence shown here is derived from an EMBL/GenBank/DDBJ whole genome shotgun (WGS) entry which is preliminary data.</text>
</comment>
<evidence type="ECO:0000313" key="2">
    <source>
        <dbReference type="Proteomes" id="UP000679179"/>
    </source>
</evidence>
<keyword evidence="1" id="KW-0808">Transferase</keyword>